<dbReference type="GO" id="GO:0016020">
    <property type="term" value="C:membrane"/>
    <property type="evidence" value="ECO:0007669"/>
    <property type="project" value="UniProtKB-SubCell"/>
</dbReference>
<dbReference type="PANTHER" id="PTHR33596">
    <property type="entry name" value="COLD-REGULATED 413 PLASMA MEMBRANE PROTEIN 2"/>
    <property type="match status" value="1"/>
</dbReference>
<dbReference type="STRING" id="3988.B9S176"/>
<protein>
    <submittedName>
        <fullName evidence="7">COR414-TM1, putative</fullName>
    </submittedName>
</protein>
<dbReference type="InParanoid" id="B9S176"/>
<reference evidence="8" key="1">
    <citation type="journal article" date="2010" name="Nat. Biotechnol.">
        <title>Draft genome sequence of the oilseed species Ricinus communis.</title>
        <authorList>
            <person name="Chan A.P."/>
            <person name="Crabtree J."/>
            <person name="Zhao Q."/>
            <person name="Lorenzi H."/>
            <person name="Orvis J."/>
            <person name="Puiu D."/>
            <person name="Melake-Berhan A."/>
            <person name="Jones K.M."/>
            <person name="Redman J."/>
            <person name="Chen G."/>
            <person name="Cahoon E.B."/>
            <person name="Gedil M."/>
            <person name="Stanke M."/>
            <person name="Haas B.J."/>
            <person name="Wortman J.R."/>
            <person name="Fraser-Liggett C.M."/>
            <person name="Ravel J."/>
            <person name="Rabinowicz P.D."/>
        </authorList>
    </citation>
    <scope>NUCLEOTIDE SEQUENCE [LARGE SCALE GENOMIC DNA]</scope>
    <source>
        <strain evidence="8">cv. Hale</strain>
    </source>
</reference>
<feature type="transmembrane region" description="Helical" evidence="6">
    <location>
        <begin position="203"/>
        <end position="222"/>
    </location>
</feature>
<evidence type="ECO:0000256" key="4">
    <source>
        <dbReference type="ARBA" id="ARBA00022989"/>
    </source>
</evidence>
<organism evidence="7 8">
    <name type="scientific">Ricinus communis</name>
    <name type="common">Castor bean</name>
    <dbReference type="NCBI Taxonomy" id="3988"/>
    <lineage>
        <taxon>Eukaryota</taxon>
        <taxon>Viridiplantae</taxon>
        <taxon>Streptophyta</taxon>
        <taxon>Embryophyta</taxon>
        <taxon>Tracheophyta</taxon>
        <taxon>Spermatophyta</taxon>
        <taxon>Magnoliopsida</taxon>
        <taxon>eudicotyledons</taxon>
        <taxon>Gunneridae</taxon>
        <taxon>Pentapetalae</taxon>
        <taxon>rosids</taxon>
        <taxon>fabids</taxon>
        <taxon>Malpighiales</taxon>
        <taxon>Euphorbiaceae</taxon>
        <taxon>Acalyphoideae</taxon>
        <taxon>Acalypheae</taxon>
        <taxon>Ricinus</taxon>
    </lineage>
</organism>
<evidence type="ECO:0000256" key="3">
    <source>
        <dbReference type="ARBA" id="ARBA00022692"/>
    </source>
</evidence>
<evidence type="ECO:0000256" key="2">
    <source>
        <dbReference type="ARBA" id="ARBA00005852"/>
    </source>
</evidence>
<comment type="similarity">
    <text evidence="2">Belongs to the Cold-regulated 413 protein family.</text>
</comment>
<comment type="subcellular location">
    <subcellularLocation>
        <location evidence="1">Membrane</location>
        <topology evidence="1">Multi-pass membrane protein</topology>
    </subcellularLocation>
</comment>
<dbReference type="Proteomes" id="UP000008311">
    <property type="component" value="Unassembled WGS sequence"/>
</dbReference>
<dbReference type="AlphaFoldDB" id="B9S176"/>
<gene>
    <name evidence="7" type="ORF">RCOM_0634410</name>
</gene>
<evidence type="ECO:0000256" key="1">
    <source>
        <dbReference type="ARBA" id="ARBA00004141"/>
    </source>
</evidence>
<keyword evidence="5 6" id="KW-0472">Membrane</keyword>
<evidence type="ECO:0000313" key="7">
    <source>
        <dbReference type="EMBL" id="EEF42718.1"/>
    </source>
</evidence>
<accession>B9S176</accession>
<dbReference type="Pfam" id="PF05562">
    <property type="entry name" value="WCOR413"/>
    <property type="match status" value="1"/>
</dbReference>
<keyword evidence="3 6" id="KW-0812">Transmembrane</keyword>
<dbReference type="eggNOG" id="ENOG502RXZY">
    <property type="taxonomic scope" value="Eukaryota"/>
</dbReference>
<keyword evidence="8" id="KW-1185">Reference proteome</keyword>
<feature type="transmembrane region" description="Helical" evidence="6">
    <location>
        <begin position="175"/>
        <end position="191"/>
    </location>
</feature>
<evidence type="ECO:0000256" key="5">
    <source>
        <dbReference type="ARBA" id="ARBA00023136"/>
    </source>
</evidence>
<evidence type="ECO:0000313" key="8">
    <source>
        <dbReference type="Proteomes" id="UP000008311"/>
    </source>
</evidence>
<dbReference type="EMBL" id="EQ973842">
    <property type="protein sequence ID" value="EEF42718.1"/>
    <property type="molecule type" value="Genomic_DNA"/>
</dbReference>
<name>B9S176_RICCO</name>
<dbReference type="InterPro" id="IPR008892">
    <property type="entry name" value="COR413"/>
</dbReference>
<evidence type="ECO:0000256" key="6">
    <source>
        <dbReference type="SAM" id="Phobius"/>
    </source>
</evidence>
<dbReference type="FunCoup" id="B9S176">
    <property type="interactions" value="830"/>
</dbReference>
<keyword evidence="4 6" id="KW-1133">Transmembrane helix</keyword>
<dbReference type="PANTHER" id="PTHR33596:SF17">
    <property type="entry name" value="COLD-REGULATED 413 INNER MEMBRANE PROTEIN 1, CHLOROPLASTIC-RELATED"/>
    <property type="match status" value="1"/>
</dbReference>
<proteinExistence type="inferred from homology"/>
<sequence length="223" mass="24435">MACLCISSAITPRNSFQKQYFCVPTPSHVQCKLSSILPRSSITFNPLRSFCINKGNNDRMTLQKKVRRFGALCYAGPLSTSNLQWISTISSAILMVAKGTAIQKSFVVPLLALQAPSTVISWMKGEYGIWTAFLALLVRLFFFIPGELELPFLALLLVLVAPYQVTNLRGTQEGATIGLAIAGYLAFQHFTRAGNLQKAFEQGSIVATLAIICVTVISCLFLF</sequence>